<evidence type="ECO:0000256" key="1">
    <source>
        <dbReference type="SAM" id="MobiDB-lite"/>
    </source>
</evidence>
<feature type="non-terminal residue" evidence="2">
    <location>
        <position position="1"/>
    </location>
</feature>
<dbReference type="Proteomes" id="UP000499080">
    <property type="component" value="Unassembled WGS sequence"/>
</dbReference>
<evidence type="ECO:0000313" key="2">
    <source>
        <dbReference type="EMBL" id="GBN65411.1"/>
    </source>
</evidence>
<feature type="compositionally biased region" description="Basic and acidic residues" evidence="1">
    <location>
        <begin position="69"/>
        <end position="91"/>
    </location>
</feature>
<proteinExistence type="predicted"/>
<sequence length="91" mass="10676">SITETERISKNSFSNEKDWKKKTAKINQMKGKAYMGFRSADPKTTQRIVQDVPREERKMDPAGNSRQCQESKKRGCDTVSEQERQRLFDEF</sequence>
<protein>
    <submittedName>
        <fullName evidence="2">Uncharacterized protein</fullName>
    </submittedName>
</protein>
<dbReference type="AlphaFoldDB" id="A0A4Y2QQ20"/>
<feature type="region of interest" description="Disordered" evidence="1">
    <location>
        <begin position="41"/>
        <end position="91"/>
    </location>
</feature>
<reference evidence="2 3" key="1">
    <citation type="journal article" date="2019" name="Sci. Rep.">
        <title>Orb-weaving spider Araneus ventricosus genome elucidates the spidroin gene catalogue.</title>
        <authorList>
            <person name="Kono N."/>
            <person name="Nakamura H."/>
            <person name="Ohtoshi R."/>
            <person name="Moran D.A.P."/>
            <person name="Shinohara A."/>
            <person name="Yoshida Y."/>
            <person name="Fujiwara M."/>
            <person name="Mori M."/>
            <person name="Tomita M."/>
            <person name="Arakawa K."/>
        </authorList>
    </citation>
    <scope>NUCLEOTIDE SEQUENCE [LARGE SCALE GENOMIC DNA]</scope>
</reference>
<gene>
    <name evidence="2" type="ORF">AVEN_240954_1</name>
</gene>
<feature type="region of interest" description="Disordered" evidence="1">
    <location>
        <begin position="1"/>
        <end position="20"/>
    </location>
</feature>
<accession>A0A4Y2QQ20</accession>
<evidence type="ECO:0000313" key="3">
    <source>
        <dbReference type="Proteomes" id="UP000499080"/>
    </source>
</evidence>
<name>A0A4Y2QQ20_ARAVE</name>
<dbReference type="EMBL" id="BGPR01139893">
    <property type="protein sequence ID" value="GBN65411.1"/>
    <property type="molecule type" value="Genomic_DNA"/>
</dbReference>
<organism evidence="2 3">
    <name type="scientific">Araneus ventricosus</name>
    <name type="common">Orbweaver spider</name>
    <name type="synonym">Epeira ventricosa</name>
    <dbReference type="NCBI Taxonomy" id="182803"/>
    <lineage>
        <taxon>Eukaryota</taxon>
        <taxon>Metazoa</taxon>
        <taxon>Ecdysozoa</taxon>
        <taxon>Arthropoda</taxon>
        <taxon>Chelicerata</taxon>
        <taxon>Arachnida</taxon>
        <taxon>Araneae</taxon>
        <taxon>Araneomorphae</taxon>
        <taxon>Entelegynae</taxon>
        <taxon>Araneoidea</taxon>
        <taxon>Araneidae</taxon>
        <taxon>Araneus</taxon>
    </lineage>
</organism>
<comment type="caution">
    <text evidence="2">The sequence shown here is derived from an EMBL/GenBank/DDBJ whole genome shotgun (WGS) entry which is preliminary data.</text>
</comment>
<dbReference type="OrthoDB" id="6781951at2759"/>
<keyword evidence="3" id="KW-1185">Reference proteome</keyword>